<evidence type="ECO:0000313" key="7">
    <source>
        <dbReference type="Proteomes" id="UP000321303"/>
    </source>
</evidence>
<evidence type="ECO:0000256" key="4">
    <source>
        <dbReference type="SAM" id="MobiDB-lite"/>
    </source>
</evidence>
<feature type="domain" description="Flagellar hook-length control protein-like C-terminal" evidence="5">
    <location>
        <begin position="335"/>
        <end position="414"/>
    </location>
</feature>
<comment type="similarity">
    <text evidence="2">Belongs to the FliK family.</text>
</comment>
<evidence type="ECO:0000256" key="2">
    <source>
        <dbReference type="ARBA" id="ARBA00009149"/>
    </source>
</evidence>
<dbReference type="GO" id="GO:0044780">
    <property type="term" value="P:bacterial-type flagellum assembly"/>
    <property type="evidence" value="ECO:0007669"/>
    <property type="project" value="InterPro"/>
</dbReference>
<dbReference type="InterPro" id="IPR001635">
    <property type="entry name" value="Flag_hook_Flik"/>
</dbReference>
<protein>
    <recommendedName>
        <fullName evidence="5">Flagellar hook-length control protein-like C-terminal domain-containing protein</fullName>
    </recommendedName>
</protein>
<evidence type="ECO:0000256" key="1">
    <source>
        <dbReference type="ARBA" id="ARBA00003944"/>
    </source>
</evidence>
<dbReference type="AlphaFoldDB" id="A0A511UR13"/>
<organism evidence="6 7">
    <name type="scientific">Halovibrio variabilis</name>
    <dbReference type="NCBI Taxonomy" id="31910"/>
    <lineage>
        <taxon>Bacteria</taxon>
        <taxon>Pseudomonadati</taxon>
        <taxon>Pseudomonadota</taxon>
        <taxon>Gammaproteobacteria</taxon>
        <taxon>Oceanospirillales</taxon>
        <taxon>Halomonadaceae</taxon>
        <taxon>Halovibrio</taxon>
    </lineage>
</organism>
<accession>A0A511UR13</accession>
<feature type="compositionally biased region" description="Polar residues" evidence="4">
    <location>
        <begin position="25"/>
        <end position="58"/>
    </location>
</feature>
<gene>
    <name evidence="6" type="ORF">HVA01_16090</name>
</gene>
<dbReference type="InterPro" id="IPR038610">
    <property type="entry name" value="FliK-like_C_sf"/>
</dbReference>
<dbReference type="Gene3D" id="3.30.750.140">
    <property type="match status" value="1"/>
</dbReference>
<dbReference type="RefSeq" id="WP_146874700.1">
    <property type="nucleotide sequence ID" value="NZ_BJXV01000008.1"/>
</dbReference>
<feature type="region of interest" description="Disordered" evidence="4">
    <location>
        <begin position="292"/>
        <end position="319"/>
    </location>
</feature>
<feature type="compositionally biased region" description="Gly residues" evidence="4">
    <location>
        <begin position="422"/>
        <end position="433"/>
    </location>
</feature>
<dbReference type="EMBL" id="BJXV01000008">
    <property type="protein sequence ID" value="GEN27963.1"/>
    <property type="molecule type" value="Genomic_DNA"/>
</dbReference>
<name>A0A511UR13_9GAMM</name>
<dbReference type="Proteomes" id="UP000321303">
    <property type="component" value="Unassembled WGS sequence"/>
</dbReference>
<keyword evidence="7" id="KW-1185">Reference proteome</keyword>
<dbReference type="Pfam" id="PF02120">
    <property type="entry name" value="Flg_hook"/>
    <property type="match status" value="1"/>
</dbReference>
<proteinExistence type="inferred from homology"/>
<reference evidence="6 7" key="1">
    <citation type="submission" date="2019-07" db="EMBL/GenBank/DDBJ databases">
        <title>Whole genome shotgun sequence of Halomonas variabilis NBRC 102410.</title>
        <authorList>
            <person name="Hosoyama A."/>
            <person name="Uohara A."/>
            <person name="Ohji S."/>
            <person name="Ichikawa N."/>
        </authorList>
    </citation>
    <scope>NUCLEOTIDE SEQUENCE [LARGE SCALE GENOMIC DNA]</scope>
    <source>
        <strain evidence="6 7">NBRC 102410</strain>
    </source>
</reference>
<feature type="compositionally biased region" description="Low complexity" evidence="4">
    <location>
        <begin position="1"/>
        <end position="19"/>
    </location>
</feature>
<dbReference type="CDD" id="cd17470">
    <property type="entry name" value="T3SS_Flik_C"/>
    <property type="match status" value="1"/>
</dbReference>
<keyword evidence="3" id="KW-1005">Bacterial flagellum biogenesis</keyword>
<evidence type="ECO:0000256" key="3">
    <source>
        <dbReference type="ARBA" id="ARBA00022795"/>
    </source>
</evidence>
<dbReference type="PANTHER" id="PTHR37533">
    <property type="entry name" value="FLAGELLAR HOOK-LENGTH CONTROL PROTEIN"/>
    <property type="match status" value="1"/>
</dbReference>
<dbReference type="PANTHER" id="PTHR37533:SF2">
    <property type="entry name" value="FLAGELLAR HOOK-LENGTH CONTROL PROTEIN"/>
    <property type="match status" value="1"/>
</dbReference>
<comment type="caution">
    <text evidence="6">The sequence shown here is derived from an EMBL/GenBank/DDBJ whole genome shotgun (WGS) entry which is preliminary data.</text>
</comment>
<feature type="region of interest" description="Disordered" evidence="4">
    <location>
        <begin position="1"/>
        <end position="65"/>
    </location>
</feature>
<sequence length="458" mass="46871">MNIHQLLSASPSSPQTPSQGALGRQDSSNGFFKQALSQASGAQGPSQTGSLQGRSNPLANALPEGGEIDSEKLSTALEALGIDISGNDLSALLAQLQTPNSEMTDMALALGDLETSTPLDEIASRLTLISSFTDASLAMQQAAPQTAAGQLDAQPLQGEQLKALQALAEQLGISQSQTEPRLALEAIADQLNIDQSEAAQLVSALSALVSPQGTQQPFTLDTASLTRANAAPADLNASRAQTGNVFAQVSANGSSTQISSEALMGALLTSEGTPKGNTTGEPLLAGLSLNAGHSSQGAGQPAQGFAPSVAPGHASLSTPVTSNAWPQQLGQQLVQIAQRGGEQHVQMQLHPAELGPLSISLKFGEQGAQAHFLSAHAQVRQVLEQAIPQLREALAEQGISLGETSVGEQRDPNEQGFAQSGGQQGGELGGGDISGDEVLNQGVETSPLALDGRVDLYA</sequence>
<feature type="region of interest" description="Disordered" evidence="4">
    <location>
        <begin position="405"/>
        <end position="445"/>
    </location>
</feature>
<dbReference type="GO" id="GO:0009424">
    <property type="term" value="C:bacterial-type flagellum hook"/>
    <property type="evidence" value="ECO:0007669"/>
    <property type="project" value="InterPro"/>
</dbReference>
<dbReference type="OrthoDB" id="1792985at2"/>
<dbReference type="PRINTS" id="PR01007">
    <property type="entry name" value="FLGHOOKFLIK"/>
</dbReference>
<dbReference type="InterPro" id="IPR021136">
    <property type="entry name" value="Flagellar_hook_control-like_C"/>
</dbReference>
<evidence type="ECO:0000259" key="5">
    <source>
        <dbReference type="Pfam" id="PF02120"/>
    </source>
</evidence>
<comment type="function">
    <text evidence="1">Controls the length of the flagellar hook.</text>
</comment>
<evidence type="ECO:0000313" key="6">
    <source>
        <dbReference type="EMBL" id="GEN27963.1"/>
    </source>
</evidence>
<dbReference type="InterPro" id="IPR052563">
    <property type="entry name" value="FliK"/>
</dbReference>